<dbReference type="Pfam" id="PF01978">
    <property type="entry name" value="TrmB"/>
    <property type="match status" value="1"/>
</dbReference>
<dbReference type="Gene3D" id="1.10.10.10">
    <property type="entry name" value="Winged helix-like DNA-binding domain superfamily/Winged helix DNA-binding domain"/>
    <property type="match status" value="1"/>
</dbReference>
<evidence type="ECO:0000259" key="1">
    <source>
        <dbReference type="Pfam" id="PF01978"/>
    </source>
</evidence>
<dbReference type="STRING" id="1618337.UT28_C0001G0425"/>
<dbReference type="InterPro" id="IPR051797">
    <property type="entry name" value="TrmB-like"/>
</dbReference>
<dbReference type="PANTHER" id="PTHR34293:SF1">
    <property type="entry name" value="HTH-TYPE TRANSCRIPTIONAL REGULATOR TRMBL2"/>
    <property type="match status" value="1"/>
</dbReference>
<organism evidence="2 3">
    <name type="scientific">Berkelbacteria bacterium GW2011_GWE1_39_12</name>
    <dbReference type="NCBI Taxonomy" id="1618337"/>
    <lineage>
        <taxon>Bacteria</taxon>
        <taxon>Candidatus Berkelbacteria</taxon>
    </lineage>
</organism>
<dbReference type="Proteomes" id="UP000035648">
    <property type="component" value="Chromosome"/>
</dbReference>
<dbReference type="PANTHER" id="PTHR34293">
    <property type="entry name" value="HTH-TYPE TRANSCRIPTIONAL REGULATOR TRMBL2"/>
    <property type="match status" value="1"/>
</dbReference>
<dbReference type="KEGG" id="bbgw:UT28_C0001G0425"/>
<evidence type="ECO:0000313" key="3">
    <source>
        <dbReference type="Proteomes" id="UP000035648"/>
    </source>
</evidence>
<feature type="domain" description="Transcription regulator TrmB N-terminal" evidence="1">
    <location>
        <begin position="7"/>
        <end position="70"/>
    </location>
</feature>
<dbReference type="SUPFAM" id="SSF46785">
    <property type="entry name" value="Winged helix' DNA-binding domain"/>
    <property type="match status" value="1"/>
</dbReference>
<protein>
    <submittedName>
        <fullName evidence="2">Transcriptional regulator TrmB</fullName>
    </submittedName>
</protein>
<name>A0A0G4B2S7_9BACT</name>
<dbReference type="InterPro" id="IPR036388">
    <property type="entry name" value="WH-like_DNA-bd_sf"/>
</dbReference>
<proteinExistence type="predicted"/>
<dbReference type="AlphaFoldDB" id="A0A0G4B2S7"/>
<sequence length="233" mass="27112">MDIKIEGLDEEEFHVYKALLSLKRGTVLQLAAISGEKRSNLYRILDNLMAKRLVSEIYEGKKHFYIAESPKVLMDFINQQKERISEIIPELETIEKEALERPKIKFYEGKNGIKNLYDELIMPNQEILAFAWPDKLLDKIDFHNEFVKTRLKHNMPVRAIYPDNRAARLRNTGLKESKYSKKLPAFDATMLISGNKVVLFSMKNWITGVLIDNKEIADCLKALFDGYWGELKK</sequence>
<accession>A0A0G4B2S7</accession>
<dbReference type="EMBL" id="CP011213">
    <property type="protein sequence ID" value="AKM82231.1"/>
    <property type="molecule type" value="Genomic_DNA"/>
</dbReference>
<dbReference type="InterPro" id="IPR036390">
    <property type="entry name" value="WH_DNA-bd_sf"/>
</dbReference>
<evidence type="ECO:0000313" key="2">
    <source>
        <dbReference type="EMBL" id="AKM82231.1"/>
    </source>
</evidence>
<gene>
    <name evidence="2" type="ORF">UT28_C0001G0425</name>
</gene>
<dbReference type="InterPro" id="IPR002831">
    <property type="entry name" value="Tscrpt_reg_TrmB_N"/>
</dbReference>
<reference evidence="2 3" key="1">
    <citation type="journal article" date="2015" name="Nature">
        <title>rRNA introns, odd ribosomes, and small enigmatic genomes across a large radiation of phyla.</title>
        <authorList>
            <person name="Brown C.T."/>
            <person name="Hug L.A."/>
            <person name="Thomas B.C."/>
            <person name="Sharon I."/>
            <person name="Castelle C.J."/>
            <person name="Singh A."/>
            <person name="Wilkins M.J."/>
            <person name="Williams K.H."/>
            <person name="Banfield J.F."/>
        </authorList>
    </citation>
    <scope>NUCLEOTIDE SEQUENCE [LARGE SCALE GENOMIC DNA]</scope>
</reference>